<gene>
    <name evidence="1" type="ORF">Pla133_30500</name>
</gene>
<sequence>MTQPSADSLQVAVAQLAASGFSPPPGFEVVEVEPGELGGNPGRWEFDIEAGTGEIQIDVAVVQDLLGDVAIETPGALTGAFVLILVHEYHHDPSNGGPGLANYCEHAVIFSKSYNWFIAHYLCDVESDID</sequence>
<name>A0A518BLU8_9BACT</name>
<reference evidence="1 2" key="1">
    <citation type="submission" date="2019-02" db="EMBL/GenBank/DDBJ databases">
        <title>Deep-cultivation of Planctomycetes and their phenomic and genomic characterization uncovers novel biology.</title>
        <authorList>
            <person name="Wiegand S."/>
            <person name="Jogler M."/>
            <person name="Boedeker C."/>
            <person name="Pinto D."/>
            <person name="Vollmers J."/>
            <person name="Rivas-Marin E."/>
            <person name="Kohn T."/>
            <person name="Peeters S.H."/>
            <person name="Heuer A."/>
            <person name="Rast P."/>
            <person name="Oberbeckmann S."/>
            <person name="Bunk B."/>
            <person name="Jeske O."/>
            <person name="Meyerdierks A."/>
            <person name="Storesund J.E."/>
            <person name="Kallscheuer N."/>
            <person name="Luecker S."/>
            <person name="Lage O.M."/>
            <person name="Pohl T."/>
            <person name="Merkel B.J."/>
            <person name="Hornburger P."/>
            <person name="Mueller R.-W."/>
            <person name="Bruemmer F."/>
            <person name="Labrenz M."/>
            <person name="Spormann A.M."/>
            <person name="Op den Camp H."/>
            <person name="Overmann J."/>
            <person name="Amann R."/>
            <person name="Jetten M.S.M."/>
            <person name="Mascher T."/>
            <person name="Medema M.H."/>
            <person name="Devos D.P."/>
            <person name="Kaster A.-K."/>
            <person name="Ovreas L."/>
            <person name="Rohde M."/>
            <person name="Galperin M.Y."/>
            <person name="Jogler C."/>
        </authorList>
    </citation>
    <scope>NUCLEOTIDE SEQUENCE [LARGE SCALE GENOMIC DNA]</scope>
    <source>
        <strain evidence="1 2">Pla133</strain>
    </source>
</reference>
<evidence type="ECO:0000313" key="1">
    <source>
        <dbReference type="EMBL" id="QDU67959.1"/>
    </source>
</evidence>
<accession>A0A518BLU8</accession>
<protein>
    <submittedName>
        <fullName evidence="1">Uncharacterized protein</fullName>
    </submittedName>
</protein>
<dbReference type="EMBL" id="CP036287">
    <property type="protein sequence ID" value="QDU67959.1"/>
    <property type="molecule type" value="Genomic_DNA"/>
</dbReference>
<proteinExistence type="predicted"/>
<dbReference type="AlphaFoldDB" id="A0A518BLU8"/>
<evidence type="ECO:0000313" key="2">
    <source>
        <dbReference type="Proteomes" id="UP000316921"/>
    </source>
</evidence>
<keyword evidence="2" id="KW-1185">Reference proteome</keyword>
<organism evidence="1 2">
    <name type="scientific">Engelhardtia mirabilis</name>
    <dbReference type="NCBI Taxonomy" id="2528011"/>
    <lineage>
        <taxon>Bacteria</taxon>
        <taxon>Pseudomonadati</taxon>
        <taxon>Planctomycetota</taxon>
        <taxon>Planctomycetia</taxon>
        <taxon>Planctomycetia incertae sedis</taxon>
        <taxon>Engelhardtia</taxon>
    </lineage>
</organism>
<dbReference type="Proteomes" id="UP000316921">
    <property type="component" value="Chromosome"/>
</dbReference>
<dbReference type="KEGG" id="pbap:Pla133_30500"/>